<accession>Q90798</accession>
<evidence type="ECO:0000256" key="1">
    <source>
        <dbReference type="SAM" id="Phobius"/>
    </source>
</evidence>
<keyword evidence="1" id="KW-0812">Transmembrane</keyword>
<dbReference type="EMBL" id="AH003140">
    <property type="protein sequence ID" value="AAA69963.1"/>
    <property type="molecule type" value="Genomic_DNA"/>
</dbReference>
<dbReference type="AlphaFoldDB" id="Q90798"/>
<gene>
    <name evidence="2" type="primary">COLA</name>
</gene>
<sequence>MVLAAVKVLLLCFFEIYLIPSLGMWIIFPHLCLLPPKSVFLLPNLIFIFSNGRKNQHFSKEKKENVFCICEMFK</sequence>
<name>Q90798_CHICK</name>
<evidence type="ECO:0000313" key="2">
    <source>
        <dbReference type="EMBL" id="AAA69963.1"/>
    </source>
</evidence>
<proteinExistence type="predicted"/>
<keyword evidence="1" id="KW-0472">Membrane</keyword>
<keyword evidence="1" id="KW-1133">Transmembrane helix</keyword>
<reference evidence="2" key="2">
    <citation type="journal article" date="1985" name="Ann. N. Y. Acad. Sci.">
        <title>The structure of the chicken alpha 2 collagen gene.</title>
        <authorList>
            <person name="Boedtker H."/>
            <person name="Finer M."/>
            <person name="Aho S."/>
        </authorList>
    </citation>
    <scope>NUCLEOTIDE SEQUENCE</scope>
</reference>
<organism evidence="2">
    <name type="scientific">Gallus gallus</name>
    <name type="common">Chicken</name>
    <dbReference type="NCBI Taxonomy" id="9031"/>
    <lineage>
        <taxon>Eukaryota</taxon>
        <taxon>Metazoa</taxon>
        <taxon>Chordata</taxon>
        <taxon>Craniata</taxon>
        <taxon>Vertebrata</taxon>
        <taxon>Euteleostomi</taxon>
        <taxon>Archelosauria</taxon>
        <taxon>Archosauria</taxon>
        <taxon>Dinosauria</taxon>
        <taxon>Saurischia</taxon>
        <taxon>Theropoda</taxon>
        <taxon>Coelurosauria</taxon>
        <taxon>Aves</taxon>
        <taxon>Neognathae</taxon>
        <taxon>Galloanserae</taxon>
        <taxon>Galliformes</taxon>
        <taxon>Phasianidae</taxon>
        <taxon>Phasianinae</taxon>
        <taxon>Gallus</taxon>
    </lineage>
</organism>
<feature type="transmembrane region" description="Helical" evidence="1">
    <location>
        <begin position="7"/>
        <end position="28"/>
    </location>
</feature>
<protein>
    <submittedName>
        <fullName evidence="2">Uncharacterized protein</fullName>
    </submittedName>
</protein>
<reference evidence="2" key="1">
    <citation type="journal article" date="1983" name="Nucleic Acids Res.">
        <title>Multiple 3' ends of the chicken pro alpha 2(I) collagen gene.</title>
        <authorList>
            <person name="Aho S."/>
            <person name="Tate V."/>
            <person name="Boedtker H."/>
        </authorList>
    </citation>
    <scope>NUCLEOTIDE SEQUENCE</scope>
</reference>